<dbReference type="RefSeq" id="WP_301625470.1">
    <property type="nucleotide sequence ID" value="NZ_BORS01000003.1"/>
</dbReference>
<sequence length="67" mass="7322">MAKMSVSDQNRLKRLANNPKCPLENTKVDVSCEAVLPLRPVGTKQLHEGGPTYYYALLGGVSRSFTA</sequence>
<gene>
    <name evidence="1" type="ORF">J41TS4_10770</name>
</gene>
<proteinExistence type="predicted"/>
<organism evidence="1 2">
    <name type="scientific">Paenibacillus apis</name>
    <dbReference type="NCBI Taxonomy" id="1792174"/>
    <lineage>
        <taxon>Bacteria</taxon>
        <taxon>Bacillati</taxon>
        <taxon>Bacillota</taxon>
        <taxon>Bacilli</taxon>
        <taxon>Bacillales</taxon>
        <taxon>Paenibacillaceae</taxon>
        <taxon>Paenibacillus</taxon>
    </lineage>
</organism>
<comment type="caution">
    <text evidence="1">The sequence shown here is derived from an EMBL/GenBank/DDBJ whole genome shotgun (WGS) entry which is preliminary data.</text>
</comment>
<dbReference type="AlphaFoldDB" id="A0A920CL70"/>
<accession>A0A920CL70</accession>
<protein>
    <submittedName>
        <fullName evidence="1">Uncharacterized protein</fullName>
    </submittedName>
</protein>
<keyword evidence="2" id="KW-1185">Reference proteome</keyword>
<dbReference type="Proteomes" id="UP000678895">
    <property type="component" value="Unassembled WGS sequence"/>
</dbReference>
<evidence type="ECO:0000313" key="1">
    <source>
        <dbReference type="EMBL" id="GIO41319.1"/>
    </source>
</evidence>
<dbReference type="EMBL" id="BORS01000003">
    <property type="protein sequence ID" value="GIO41319.1"/>
    <property type="molecule type" value="Genomic_DNA"/>
</dbReference>
<evidence type="ECO:0000313" key="2">
    <source>
        <dbReference type="Proteomes" id="UP000678895"/>
    </source>
</evidence>
<reference evidence="1" key="1">
    <citation type="submission" date="2021-03" db="EMBL/GenBank/DDBJ databases">
        <title>Antimicrobial resistance genes in bacteria isolated from Japanese honey, and their potential for conferring macrolide and lincosamide resistance in the American foulbrood pathogen Paenibacillus larvae.</title>
        <authorList>
            <person name="Okamoto M."/>
            <person name="Kumagai M."/>
            <person name="Kanamori H."/>
            <person name="Takamatsu D."/>
        </authorList>
    </citation>
    <scope>NUCLEOTIDE SEQUENCE</scope>
    <source>
        <strain evidence="1">J41TS4</strain>
    </source>
</reference>
<name>A0A920CL70_9BACL</name>